<keyword evidence="1" id="KW-0805">Transcription regulation</keyword>
<dbReference type="RefSeq" id="WP_318599726.1">
    <property type="nucleotide sequence ID" value="NZ_JAWSTH010000080.1"/>
</dbReference>
<name>A0ABU4HX64_9ACTN</name>
<dbReference type="PRINTS" id="PR00598">
    <property type="entry name" value="HTHMARR"/>
</dbReference>
<dbReference type="SUPFAM" id="SSF46785">
    <property type="entry name" value="Winged helix' DNA-binding domain"/>
    <property type="match status" value="1"/>
</dbReference>
<keyword evidence="6" id="KW-1185">Reference proteome</keyword>
<dbReference type="SMART" id="SM00347">
    <property type="entry name" value="HTH_MARR"/>
    <property type="match status" value="1"/>
</dbReference>
<dbReference type="Gene3D" id="1.10.10.10">
    <property type="entry name" value="Winged helix-like DNA-binding domain superfamily/Winged helix DNA-binding domain"/>
    <property type="match status" value="1"/>
</dbReference>
<dbReference type="InterPro" id="IPR011991">
    <property type="entry name" value="ArsR-like_HTH"/>
</dbReference>
<evidence type="ECO:0000256" key="2">
    <source>
        <dbReference type="ARBA" id="ARBA00023125"/>
    </source>
</evidence>
<accession>A0ABU4HX64</accession>
<dbReference type="Proteomes" id="UP001284601">
    <property type="component" value="Unassembled WGS sequence"/>
</dbReference>
<feature type="domain" description="HTH marR-type" evidence="4">
    <location>
        <begin position="12"/>
        <end position="149"/>
    </location>
</feature>
<dbReference type="InterPro" id="IPR036390">
    <property type="entry name" value="WH_DNA-bd_sf"/>
</dbReference>
<dbReference type="InterPro" id="IPR036388">
    <property type="entry name" value="WH-like_DNA-bd_sf"/>
</dbReference>
<reference evidence="6" key="1">
    <citation type="submission" date="2023-07" db="EMBL/GenBank/DDBJ databases">
        <title>Conexibacter stalactiti sp. nov., isolated from stalactites in a lava cave and emended description of the genus Conexibacter.</title>
        <authorList>
            <person name="Lee S.D."/>
        </authorList>
    </citation>
    <scope>NUCLEOTIDE SEQUENCE [LARGE SCALE GENOMIC DNA]</scope>
    <source>
        <strain evidence="6">KCTC 39840</strain>
    </source>
</reference>
<evidence type="ECO:0000256" key="3">
    <source>
        <dbReference type="ARBA" id="ARBA00023163"/>
    </source>
</evidence>
<dbReference type="PANTHER" id="PTHR42756">
    <property type="entry name" value="TRANSCRIPTIONAL REGULATOR, MARR"/>
    <property type="match status" value="1"/>
</dbReference>
<dbReference type="PROSITE" id="PS50995">
    <property type="entry name" value="HTH_MARR_2"/>
    <property type="match status" value="1"/>
</dbReference>
<evidence type="ECO:0000259" key="4">
    <source>
        <dbReference type="PROSITE" id="PS50995"/>
    </source>
</evidence>
<reference evidence="5 6" key="2">
    <citation type="submission" date="2023-10" db="EMBL/GenBank/DDBJ databases">
        <authorList>
            <person name="Han X.F."/>
        </authorList>
    </citation>
    <scope>NUCLEOTIDE SEQUENCE [LARGE SCALE GENOMIC DNA]</scope>
    <source>
        <strain evidence="5 6">KCTC 39840</strain>
    </source>
</reference>
<comment type="caution">
    <text evidence="5">The sequence shown here is derived from an EMBL/GenBank/DDBJ whole genome shotgun (WGS) entry which is preliminary data.</text>
</comment>
<dbReference type="PANTHER" id="PTHR42756:SF1">
    <property type="entry name" value="TRANSCRIPTIONAL REPRESSOR OF EMRAB OPERON"/>
    <property type="match status" value="1"/>
</dbReference>
<dbReference type="CDD" id="cd00090">
    <property type="entry name" value="HTH_ARSR"/>
    <property type="match status" value="1"/>
</dbReference>
<gene>
    <name evidence="5" type="ORF">R7226_23140</name>
</gene>
<dbReference type="InterPro" id="IPR000835">
    <property type="entry name" value="HTH_MarR-typ"/>
</dbReference>
<proteinExistence type="predicted"/>
<dbReference type="Pfam" id="PF01047">
    <property type="entry name" value="MarR"/>
    <property type="match status" value="1"/>
</dbReference>
<sequence>MTNAREQAGAADDDVAEELRAAFGDLLRADRRLRSRDPKRPGALSYAQVRALVLLDADEEATAGQLAKAADLTPASVTAMLDQLEQEGMVQRRRSDEDRRLVVVSLTPRGSKLLEQKRATWRRCWQEAVSDLPERDIVAAAAVMRRMARMIDAF</sequence>
<evidence type="ECO:0000313" key="5">
    <source>
        <dbReference type="EMBL" id="MDW5597262.1"/>
    </source>
</evidence>
<organism evidence="5 6">
    <name type="scientific">Conexibacter stalactiti</name>
    <dbReference type="NCBI Taxonomy" id="1940611"/>
    <lineage>
        <taxon>Bacteria</taxon>
        <taxon>Bacillati</taxon>
        <taxon>Actinomycetota</taxon>
        <taxon>Thermoleophilia</taxon>
        <taxon>Solirubrobacterales</taxon>
        <taxon>Conexibacteraceae</taxon>
        <taxon>Conexibacter</taxon>
    </lineage>
</organism>
<evidence type="ECO:0000313" key="6">
    <source>
        <dbReference type="Proteomes" id="UP001284601"/>
    </source>
</evidence>
<protein>
    <submittedName>
        <fullName evidence="5">MarR family transcriptional regulator</fullName>
    </submittedName>
</protein>
<keyword evidence="2" id="KW-0238">DNA-binding</keyword>
<dbReference type="EMBL" id="JAWSTH010000080">
    <property type="protein sequence ID" value="MDW5597262.1"/>
    <property type="molecule type" value="Genomic_DNA"/>
</dbReference>
<evidence type="ECO:0000256" key="1">
    <source>
        <dbReference type="ARBA" id="ARBA00023015"/>
    </source>
</evidence>
<keyword evidence="3" id="KW-0804">Transcription</keyword>